<reference evidence="2 3" key="1">
    <citation type="journal article" date="2014" name="MBio">
        <title>The Ordospora colligata genome; evolution of extreme reduction in microsporidia and host-to-parasite horizontal gene transfer.</title>
        <authorList>
            <person name="Pombert J.-F."/>
            <person name="Haag K.L."/>
            <person name="Beidas S."/>
            <person name="Ebert D."/>
            <person name="Keeling P.J."/>
        </authorList>
    </citation>
    <scope>NUCLEOTIDE SEQUENCE [LARGE SCALE GENOMIC DNA]</scope>
    <source>
        <strain evidence="2 3">OC4</strain>
    </source>
</reference>
<name>A0A0B2UJ21_9MICR</name>
<evidence type="ECO:0000256" key="1">
    <source>
        <dbReference type="SAM" id="MobiDB-lite"/>
    </source>
</evidence>
<sequence>MLFLYFMLAYAQMDELGYLYSVGRNRFITVKQDKNHKSFIMGTHKNENPSPIKISKETKNGRGGIIMYANDKDAEKYKLSDKVGDLALDSTNTLHFYSKHMKWNQLAKFVLQPGNHIKIMFGDDRCLFMAKDYTLKGERCKNDGRDKFQLFAWFPKKYFRMSKLHKILRYNKFNNNSGYDDDDKSSSYSVYDSDSRYRNDGRRDPNDRHNSNRGDGNDSDSGFDDDSRYRNDPNDREPCDKTSLLLLGMGSGDDDDRKKSKYYNSFKHSSNETKSRKSIDDDSAGISKKMHNKNPVRSNEIYPKQKYKKCSRQSKGIRAPNTNSLDLKRTSSSICSIEKMLFQPFNRDICDTIEGLSNISKSNRYAYRNTDSDSSESDCNNDVDNLWNDIQNIKVKSGIKNIAI</sequence>
<dbReference type="OrthoDB" id="2195020at2759"/>
<evidence type="ECO:0000313" key="3">
    <source>
        <dbReference type="Proteomes" id="UP000031056"/>
    </source>
</evidence>
<keyword evidence="3" id="KW-1185">Reference proteome</keyword>
<feature type="compositionally biased region" description="Basic and acidic residues" evidence="1">
    <location>
        <begin position="269"/>
        <end position="280"/>
    </location>
</feature>
<dbReference type="RefSeq" id="XP_014563261.1">
    <property type="nucleotide sequence ID" value="XM_014707775.1"/>
</dbReference>
<dbReference type="AlphaFoldDB" id="A0A0B2UJ21"/>
<gene>
    <name evidence="2" type="ORF">M896_091470</name>
</gene>
<feature type="region of interest" description="Disordered" evidence="1">
    <location>
        <begin position="181"/>
        <end position="323"/>
    </location>
</feature>
<proteinExistence type="predicted"/>
<dbReference type="GeneID" id="26262360"/>
<feature type="compositionally biased region" description="Basic and acidic residues" evidence="1">
    <location>
        <begin position="193"/>
        <end position="216"/>
    </location>
</feature>
<comment type="caution">
    <text evidence="2">The sequence shown here is derived from an EMBL/GenBank/DDBJ whole genome shotgun (WGS) entry which is preliminary data.</text>
</comment>
<feature type="compositionally biased region" description="Basic and acidic residues" evidence="1">
    <location>
        <begin position="225"/>
        <end position="240"/>
    </location>
</feature>
<organism evidence="2 3">
    <name type="scientific">Ordospora colligata OC4</name>
    <dbReference type="NCBI Taxonomy" id="1354746"/>
    <lineage>
        <taxon>Eukaryota</taxon>
        <taxon>Fungi</taxon>
        <taxon>Fungi incertae sedis</taxon>
        <taxon>Microsporidia</taxon>
        <taxon>Ordosporidae</taxon>
        <taxon>Ordospora</taxon>
    </lineage>
</organism>
<protein>
    <submittedName>
        <fullName evidence="2">Uncharacterized protein</fullName>
    </submittedName>
</protein>
<evidence type="ECO:0000313" key="2">
    <source>
        <dbReference type="EMBL" id="KHN69219.1"/>
    </source>
</evidence>
<dbReference type="HOGENOM" id="CLU_681691_0_0_1"/>
<dbReference type="VEuPathDB" id="MicrosporidiaDB:M896_091470"/>
<accession>A0A0B2UJ21</accession>
<dbReference type="Proteomes" id="UP000031056">
    <property type="component" value="Unassembled WGS sequence"/>
</dbReference>
<dbReference type="InParanoid" id="A0A0B2UJ21"/>
<dbReference type="EMBL" id="JOKQ01000009">
    <property type="protein sequence ID" value="KHN69219.1"/>
    <property type="molecule type" value="Genomic_DNA"/>
</dbReference>